<dbReference type="Pfam" id="PF00512">
    <property type="entry name" value="HisKA"/>
    <property type="match status" value="1"/>
</dbReference>
<dbReference type="EC" id="2.7.13.3" evidence="3"/>
<dbReference type="InterPro" id="IPR004358">
    <property type="entry name" value="Sig_transdc_His_kin-like_C"/>
</dbReference>
<keyword evidence="4" id="KW-0597">Phosphoprotein</keyword>
<dbReference type="GO" id="GO:0005886">
    <property type="term" value="C:plasma membrane"/>
    <property type="evidence" value="ECO:0007669"/>
    <property type="project" value="TreeGrafter"/>
</dbReference>
<dbReference type="Pfam" id="PF02518">
    <property type="entry name" value="HATPase_c"/>
    <property type="match status" value="1"/>
</dbReference>
<dbReference type="PRINTS" id="PR00344">
    <property type="entry name" value="BCTRLSENSOR"/>
</dbReference>
<keyword evidence="13" id="KW-1185">Reference proteome</keyword>
<sequence length="434" mass="45925">MGGVLAHRTAIDVIGAAYDASLLNLADGVAERIRGGEQRLRMDIADGGVALLRSDTVDTIFYRVRDDDGTLVAGEGDLPPADAISVDAPPDYYDTVYRGQAIRGVRLHRTVDGRGFYVTVAETLGKRQAALERLLLGFVAAIAGLVVAGAAIVRIAIPSGLSPLAGLSARLAERDGNDLSLIDPASVPLELRTLVDALNHLLGRVASAQAQQRGFLQDAAHQLRTPLANLQMQVELLGAAPGPQQLDHVTRATVRVTRLANQLLALARAEAGERLILDAAPVDLALLIDDMLDDWLAQADRKQIDLGVHRQSARVAGDGTLLRELMANLVDNALKYAPIGGRVSLHCATHDGDVLLSVEDDGPGIAAQERERVFTRFYRTPGSAGSGVGLGLAIVQEIVRAHHGRLELETPASGAGLRVRVSLPAAQPDGGAER</sequence>
<organism evidence="12 13">
    <name type="scientific">Denitromonas halophila</name>
    <dbReference type="NCBI Taxonomy" id="1629404"/>
    <lineage>
        <taxon>Bacteria</taxon>
        <taxon>Pseudomonadati</taxon>
        <taxon>Pseudomonadota</taxon>
        <taxon>Betaproteobacteria</taxon>
        <taxon>Rhodocyclales</taxon>
        <taxon>Zoogloeaceae</taxon>
        <taxon>Denitromonas</taxon>
    </lineage>
</organism>
<dbReference type="SUPFAM" id="SSF47384">
    <property type="entry name" value="Homodimeric domain of signal transducing histidine kinase"/>
    <property type="match status" value="1"/>
</dbReference>
<dbReference type="InterPro" id="IPR003594">
    <property type="entry name" value="HATPase_dom"/>
</dbReference>
<dbReference type="PANTHER" id="PTHR45436">
    <property type="entry name" value="SENSOR HISTIDINE KINASE YKOH"/>
    <property type="match status" value="1"/>
</dbReference>
<dbReference type="GO" id="GO:0000155">
    <property type="term" value="F:phosphorelay sensor kinase activity"/>
    <property type="evidence" value="ECO:0007669"/>
    <property type="project" value="InterPro"/>
</dbReference>
<dbReference type="Gene3D" id="1.10.287.130">
    <property type="match status" value="1"/>
</dbReference>
<dbReference type="PANTHER" id="PTHR45436:SF1">
    <property type="entry name" value="SENSOR PROTEIN QSEC"/>
    <property type="match status" value="1"/>
</dbReference>
<evidence type="ECO:0000259" key="11">
    <source>
        <dbReference type="PROSITE" id="PS50109"/>
    </source>
</evidence>
<evidence type="ECO:0000313" key="12">
    <source>
        <dbReference type="EMBL" id="TVO53469.1"/>
    </source>
</evidence>
<protein>
    <recommendedName>
        <fullName evidence="3">histidine kinase</fullName>
        <ecNumber evidence="3">2.7.13.3</ecNumber>
    </recommendedName>
</protein>
<evidence type="ECO:0000256" key="1">
    <source>
        <dbReference type="ARBA" id="ARBA00000085"/>
    </source>
</evidence>
<comment type="subcellular location">
    <subcellularLocation>
        <location evidence="2">Membrane</location>
    </subcellularLocation>
</comment>
<comment type="caution">
    <text evidence="12">The sequence shown here is derived from an EMBL/GenBank/DDBJ whole genome shotgun (WGS) entry which is preliminary data.</text>
</comment>
<feature type="transmembrane region" description="Helical" evidence="10">
    <location>
        <begin position="134"/>
        <end position="157"/>
    </location>
</feature>
<evidence type="ECO:0000256" key="5">
    <source>
        <dbReference type="ARBA" id="ARBA00022679"/>
    </source>
</evidence>
<keyword evidence="7 12" id="KW-0418">Kinase</keyword>
<dbReference type="PROSITE" id="PS50109">
    <property type="entry name" value="HIS_KIN"/>
    <property type="match status" value="1"/>
</dbReference>
<feature type="domain" description="Histidine kinase" evidence="11">
    <location>
        <begin position="218"/>
        <end position="427"/>
    </location>
</feature>
<evidence type="ECO:0000256" key="8">
    <source>
        <dbReference type="ARBA" id="ARBA00022989"/>
    </source>
</evidence>
<evidence type="ECO:0000256" key="3">
    <source>
        <dbReference type="ARBA" id="ARBA00012438"/>
    </source>
</evidence>
<dbReference type="SMART" id="SM00388">
    <property type="entry name" value="HisKA"/>
    <property type="match status" value="1"/>
</dbReference>
<proteinExistence type="predicted"/>
<dbReference type="InterPro" id="IPR036097">
    <property type="entry name" value="HisK_dim/P_sf"/>
</dbReference>
<dbReference type="InterPro" id="IPR003661">
    <property type="entry name" value="HisK_dim/P_dom"/>
</dbReference>
<dbReference type="SMART" id="SM00387">
    <property type="entry name" value="HATPase_c"/>
    <property type="match status" value="1"/>
</dbReference>
<name>A0A557QKP8_9RHOO</name>
<dbReference type="InterPro" id="IPR013727">
    <property type="entry name" value="2CSK_N"/>
</dbReference>
<dbReference type="SUPFAM" id="SSF55874">
    <property type="entry name" value="ATPase domain of HSP90 chaperone/DNA topoisomerase II/histidine kinase"/>
    <property type="match status" value="1"/>
</dbReference>
<evidence type="ECO:0000256" key="6">
    <source>
        <dbReference type="ARBA" id="ARBA00022692"/>
    </source>
</evidence>
<keyword evidence="5" id="KW-0808">Transferase</keyword>
<gene>
    <name evidence="12" type="ORF">FHP91_15060</name>
</gene>
<comment type="catalytic activity">
    <reaction evidence="1">
        <text>ATP + protein L-histidine = ADP + protein N-phospho-L-histidine.</text>
        <dbReference type="EC" id="2.7.13.3"/>
    </reaction>
</comment>
<keyword evidence="9 10" id="KW-0472">Membrane</keyword>
<dbReference type="Pfam" id="PF08521">
    <property type="entry name" value="2CSK_N"/>
    <property type="match status" value="1"/>
</dbReference>
<accession>A0A557QKP8</accession>
<dbReference type="InterPro" id="IPR050428">
    <property type="entry name" value="TCS_sensor_his_kinase"/>
</dbReference>
<dbReference type="OrthoDB" id="8554694at2"/>
<evidence type="ECO:0000313" key="13">
    <source>
        <dbReference type="Proteomes" id="UP000319502"/>
    </source>
</evidence>
<dbReference type="Gene3D" id="3.30.565.10">
    <property type="entry name" value="Histidine kinase-like ATPase, C-terminal domain"/>
    <property type="match status" value="1"/>
</dbReference>
<evidence type="ECO:0000256" key="9">
    <source>
        <dbReference type="ARBA" id="ARBA00023136"/>
    </source>
</evidence>
<keyword evidence="6 10" id="KW-0812">Transmembrane</keyword>
<keyword evidence="8 10" id="KW-1133">Transmembrane helix</keyword>
<evidence type="ECO:0000256" key="2">
    <source>
        <dbReference type="ARBA" id="ARBA00004370"/>
    </source>
</evidence>
<dbReference type="EMBL" id="VMNK01000015">
    <property type="protein sequence ID" value="TVO53469.1"/>
    <property type="molecule type" value="Genomic_DNA"/>
</dbReference>
<reference evidence="12 13" key="1">
    <citation type="submission" date="2019-07" db="EMBL/GenBank/DDBJ databases">
        <title>The pathways for chlorine oxyanion respiration interact through the shared metabolite chlorate.</title>
        <authorList>
            <person name="Barnum T.P."/>
            <person name="Cheng Y."/>
            <person name="Hill K.A."/>
            <person name="Lucas L.N."/>
            <person name="Carlson H.K."/>
            <person name="Coates J.D."/>
        </authorList>
    </citation>
    <scope>NUCLEOTIDE SEQUENCE [LARGE SCALE GENOMIC DNA]</scope>
    <source>
        <strain evidence="12 13">SFB-3</strain>
    </source>
</reference>
<dbReference type="CDD" id="cd00082">
    <property type="entry name" value="HisKA"/>
    <property type="match status" value="1"/>
</dbReference>
<evidence type="ECO:0000256" key="4">
    <source>
        <dbReference type="ARBA" id="ARBA00022553"/>
    </source>
</evidence>
<dbReference type="InterPro" id="IPR036890">
    <property type="entry name" value="HATPase_C_sf"/>
</dbReference>
<evidence type="ECO:0000256" key="7">
    <source>
        <dbReference type="ARBA" id="ARBA00022777"/>
    </source>
</evidence>
<dbReference type="Proteomes" id="UP000319502">
    <property type="component" value="Unassembled WGS sequence"/>
</dbReference>
<dbReference type="AlphaFoldDB" id="A0A557QKP8"/>
<evidence type="ECO:0000256" key="10">
    <source>
        <dbReference type="SAM" id="Phobius"/>
    </source>
</evidence>
<dbReference type="InterPro" id="IPR005467">
    <property type="entry name" value="His_kinase_dom"/>
</dbReference>